<proteinExistence type="inferred from homology"/>
<dbReference type="InterPro" id="IPR000719">
    <property type="entry name" value="Prot_kinase_dom"/>
</dbReference>
<keyword evidence="6" id="KW-0503">Monooxygenase</keyword>
<dbReference type="Proteomes" id="UP000286045">
    <property type="component" value="Unassembled WGS sequence"/>
</dbReference>
<dbReference type="SUPFAM" id="SSF56112">
    <property type="entry name" value="Protein kinase-like (PK-like)"/>
    <property type="match status" value="1"/>
</dbReference>
<dbReference type="PROSITE" id="PS50011">
    <property type="entry name" value="PROTEIN_KINASE_DOM"/>
    <property type="match status" value="1"/>
</dbReference>
<dbReference type="PRINTS" id="PR00465">
    <property type="entry name" value="EP450IV"/>
</dbReference>
<dbReference type="GO" id="GO:0005524">
    <property type="term" value="F:ATP binding"/>
    <property type="evidence" value="ECO:0007669"/>
    <property type="project" value="UniProtKB-UniRule"/>
</dbReference>
<dbReference type="STRING" id="363999.A0A439DEL1"/>
<evidence type="ECO:0000256" key="6">
    <source>
        <dbReference type="ARBA" id="ARBA00023033"/>
    </source>
</evidence>
<name>A0A439DEL1_9PEZI</name>
<dbReference type="InterPro" id="IPR002403">
    <property type="entry name" value="Cyt_P450_E_grp-IV"/>
</dbReference>
<dbReference type="AlphaFoldDB" id="A0A439DEL1"/>
<evidence type="ECO:0000259" key="9">
    <source>
        <dbReference type="PROSITE" id="PS50011"/>
    </source>
</evidence>
<dbReference type="SMART" id="SM00220">
    <property type="entry name" value="S_TKc"/>
    <property type="match status" value="1"/>
</dbReference>
<evidence type="ECO:0000256" key="2">
    <source>
        <dbReference type="ARBA" id="ARBA00010617"/>
    </source>
</evidence>
<comment type="similarity">
    <text evidence="2">Belongs to the cytochrome P450 family.</text>
</comment>
<keyword evidence="4 7" id="KW-0479">Metal-binding</keyword>
<dbReference type="InterPro" id="IPR050121">
    <property type="entry name" value="Cytochrome_P450_monoxygenase"/>
</dbReference>
<dbReference type="InterPro" id="IPR011009">
    <property type="entry name" value="Kinase-like_dom_sf"/>
</dbReference>
<comment type="caution">
    <text evidence="10">The sequence shown here is derived from an EMBL/GenBank/DDBJ whole genome shotgun (WGS) entry which is preliminary data.</text>
</comment>
<dbReference type="Gene3D" id="1.10.630.10">
    <property type="entry name" value="Cytochrome P450"/>
    <property type="match status" value="1"/>
</dbReference>
<evidence type="ECO:0000256" key="8">
    <source>
        <dbReference type="PROSITE-ProRule" id="PRU10141"/>
    </source>
</evidence>
<dbReference type="EMBL" id="RYZI01000041">
    <property type="protein sequence ID" value="RWA12815.1"/>
    <property type="molecule type" value="Genomic_DNA"/>
</dbReference>
<feature type="binding site" description="axial binding residue" evidence="7">
    <location>
        <position position="201"/>
    </location>
    <ligand>
        <name>heme</name>
        <dbReference type="ChEBI" id="CHEBI:30413"/>
    </ligand>
    <ligandPart>
        <name>Fe</name>
        <dbReference type="ChEBI" id="CHEBI:18248"/>
    </ligandPart>
</feature>
<dbReference type="GO" id="GO:0004497">
    <property type="term" value="F:monooxygenase activity"/>
    <property type="evidence" value="ECO:0007669"/>
    <property type="project" value="UniProtKB-KW"/>
</dbReference>
<comment type="cofactor">
    <cofactor evidence="1 7">
        <name>heme</name>
        <dbReference type="ChEBI" id="CHEBI:30413"/>
    </cofactor>
</comment>
<accession>A0A439DEL1</accession>
<dbReference type="PRINTS" id="PR00385">
    <property type="entry name" value="P450"/>
</dbReference>
<evidence type="ECO:0000256" key="4">
    <source>
        <dbReference type="ARBA" id="ARBA00022723"/>
    </source>
</evidence>
<keyword evidence="8" id="KW-0547">Nucleotide-binding</keyword>
<dbReference type="SUPFAM" id="SSF48264">
    <property type="entry name" value="Cytochrome P450"/>
    <property type="match status" value="1"/>
</dbReference>
<gene>
    <name evidence="10" type="ORF">EKO27_g2282</name>
</gene>
<dbReference type="GO" id="GO:0005506">
    <property type="term" value="F:iron ion binding"/>
    <property type="evidence" value="ECO:0007669"/>
    <property type="project" value="InterPro"/>
</dbReference>
<organism evidence="10 11">
    <name type="scientific">Xylaria grammica</name>
    <dbReference type="NCBI Taxonomy" id="363999"/>
    <lineage>
        <taxon>Eukaryota</taxon>
        <taxon>Fungi</taxon>
        <taxon>Dikarya</taxon>
        <taxon>Ascomycota</taxon>
        <taxon>Pezizomycotina</taxon>
        <taxon>Sordariomycetes</taxon>
        <taxon>Xylariomycetidae</taxon>
        <taxon>Xylariales</taxon>
        <taxon>Xylariaceae</taxon>
        <taxon>Xylaria</taxon>
    </lineage>
</organism>
<dbReference type="InterPro" id="IPR036396">
    <property type="entry name" value="Cyt_P450_sf"/>
</dbReference>
<dbReference type="PANTHER" id="PTHR24305:SF166">
    <property type="entry name" value="CYTOCHROME P450 12A4, MITOCHONDRIAL-RELATED"/>
    <property type="match status" value="1"/>
</dbReference>
<reference evidence="10 11" key="1">
    <citation type="submission" date="2018-12" db="EMBL/GenBank/DDBJ databases">
        <title>Draft genome sequence of Xylaria grammica IHI A82.</title>
        <authorList>
            <person name="Buettner E."/>
            <person name="Kellner H."/>
        </authorList>
    </citation>
    <scope>NUCLEOTIDE SEQUENCE [LARGE SCALE GENOMIC DNA]</scope>
    <source>
        <strain evidence="10 11">IHI A82</strain>
    </source>
</reference>
<dbReference type="GO" id="GO:0020037">
    <property type="term" value="F:heme binding"/>
    <property type="evidence" value="ECO:0007669"/>
    <property type="project" value="InterPro"/>
</dbReference>
<evidence type="ECO:0000256" key="5">
    <source>
        <dbReference type="ARBA" id="ARBA00023004"/>
    </source>
</evidence>
<dbReference type="PROSITE" id="PS00107">
    <property type="entry name" value="PROTEIN_KINASE_ATP"/>
    <property type="match status" value="1"/>
</dbReference>
<dbReference type="Gene3D" id="3.30.200.20">
    <property type="entry name" value="Phosphorylase Kinase, domain 1"/>
    <property type="match status" value="1"/>
</dbReference>
<dbReference type="Pfam" id="PF00067">
    <property type="entry name" value="p450"/>
    <property type="match status" value="1"/>
</dbReference>
<keyword evidence="11" id="KW-1185">Reference proteome</keyword>
<dbReference type="InterPro" id="IPR017441">
    <property type="entry name" value="Protein_kinase_ATP_BS"/>
</dbReference>
<dbReference type="InterPro" id="IPR001128">
    <property type="entry name" value="Cyt_P450"/>
</dbReference>
<evidence type="ECO:0000256" key="7">
    <source>
        <dbReference type="PIRSR" id="PIRSR602403-1"/>
    </source>
</evidence>
<keyword evidence="6" id="KW-0560">Oxidoreductase</keyword>
<evidence type="ECO:0000313" key="10">
    <source>
        <dbReference type="EMBL" id="RWA12815.1"/>
    </source>
</evidence>
<dbReference type="GO" id="GO:0004672">
    <property type="term" value="F:protein kinase activity"/>
    <property type="evidence" value="ECO:0007669"/>
    <property type="project" value="InterPro"/>
</dbReference>
<keyword evidence="3 7" id="KW-0349">Heme</keyword>
<dbReference type="Gene3D" id="1.10.510.10">
    <property type="entry name" value="Transferase(Phosphotransferase) domain 1"/>
    <property type="match status" value="1"/>
</dbReference>
<feature type="binding site" evidence="8">
    <location>
        <position position="320"/>
    </location>
    <ligand>
        <name>ATP</name>
        <dbReference type="ChEBI" id="CHEBI:30616"/>
    </ligand>
</feature>
<dbReference type="PANTHER" id="PTHR24305">
    <property type="entry name" value="CYTOCHROME P450"/>
    <property type="match status" value="1"/>
</dbReference>
<evidence type="ECO:0000313" key="11">
    <source>
        <dbReference type="Proteomes" id="UP000286045"/>
    </source>
</evidence>
<protein>
    <recommendedName>
        <fullName evidence="9">Protein kinase domain-containing protein</fullName>
    </recommendedName>
</protein>
<sequence>MVNGILEKRKADLRDGTFKKEIGESRDLLTYMLEESELQRQQTGQEPWTAEDIIGHLLNFISAGHETTANSVTWALYILSTRHEIQDKLRNELQKLLKSNVEPTYDEVNGLPYLHNFVREVLRLYTPTILGPREATKDLVIEGVYIPKGTLVDLHMPLLHHRQGIWGPDASVFSPERWDNLTGSSASPYAFEAFIQGPRMCPGKNFAVAQIKCMLIELKKKESREDSERELLVNEEEALGREIKIANPAVTYRPAGALHKTTGKMVRQTAIDLARSVEQNYAQSKYWEFERFLGAGSYGVAVLVRERKDTSEPRTRMAVKLAQAAGVRELQKEIQWLQTLNGAKHIVKILAYCDDLVAASKEAAKQSVASGVLDAVLRSDTAPVPVMTAFDTLVGMKGPALAIEYIEGSDLLHFIQDGLLRKGERPPNKVLWSLFLCLVRATIGMAYPIGAAIGEPPILETIPDDARPERAIVHGDVAPRNVMIQPGDELGEHKIGQSLKLIDFGAAFEYLTPNGGPQGNLYDAAEIIINLFGNLPMRKVVVAWESYDTRAGIILPQNGQDPFPEVDLELRSLLARCMYTSPYRRPALDEVFEIANNAVTTKNERAFPNPERETPGAIRAFWQKFFFDLPE</sequence>
<keyword evidence="8" id="KW-0067">ATP-binding</keyword>
<dbReference type="GO" id="GO:0016705">
    <property type="term" value="F:oxidoreductase activity, acting on paired donors, with incorporation or reduction of molecular oxygen"/>
    <property type="evidence" value="ECO:0007669"/>
    <property type="project" value="InterPro"/>
</dbReference>
<feature type="domain" description="Protein kinase" evidence="9">
    <location>
        <begin position="287"/>
        <end position="599"/>
    </location>
</feature>
<evidence type="ECO:0000256" key="1">
    <source>
        <dbReference type="ARBA" id="ARBA00001971"/>
    </source>
</evidence>
<keyword evidence="5 7" id="KW-0408">Iron</keyword>
<evidence type="ECO:0000256" key="3">
    <source>
        <dbReference type="ARBA" id="ARBA00022617"/>
    </source>
</evidence>